<evidence type="ECO:0000313" key="2">
    <source>
        <dbReference type="Proteomes" id="UP001497535"/>
    </source>
</evidence>
<comment type="caution">
    <text evidence="1">The sequence shown here is derived from an EMBL/GenBank/DDBJ whole genome shotgun (WGS) entry which is preliminary data.</text>
</comment>
<keyword evidence="2" id="KW-1185">Reference proteome</keyword>
<gene>
    <name evidence="1" type="ORF">MENTE1834_LOCUS42408</name>
</gene>
<dbReference type="EMBL" id="CAVMJV010000111">
    <property type="protein sequence ID" value="CAK5101933.1"/>
    <property type="molecule type" value="Genomic_DNA"/>
</dbReference>
<dbReference type="Proteomes" id="UP001497535">
    <property type="component" value="Unassembled WGS sequence"/>
</dbReference>
<reference evidence="1" key="1">
    <citation type="submission" date="2023-11" db="EMBL/GenBank/DDBJ databases">
        <authorList>
            <person name="Poullet M."/>
        </authorList>
    </citation>
    <scope>NUCLEOTIDE SEQUENCE</scope>
    <source>
        <strain evidence="1">E1834</strain>
    </source>
</reference>
<evidence type="ECO:0000313" key="1">
    <source>
        <dbReference type="EMBL" id="CAK5101933.1"/>
    </source>
</evidence>
<proteinExistence type="predicted"/>
<protein>
    <submittedName>
        <fullName evidence="1">Uncharacterized protein</fullName>
    </submittedName>
</protein>
<name>A0ACB1ARQ7_MELEN</name>
<sequence length="102" mass="11714">MGFYTSSIYLKFFKTFSACKCFPNNLKVSRGQPLNLLSPGLPLHCDYINCSTQISLENPISTTDHVESLQIHVNSFYNNFNYFVKPLNLQIPLCDEKQDLIM</sequence>
<accession>A0ACB1ARQ7</accession>
<organism evidence="1 2">
    <name type="scientific">Meloidogyne enterolobii</name>
    <name type="common">Root-knot nematode worm</name>
    <name type="synonym">Meloidogyne mayaguensis</name>
    <dbReference type="NCBI Taxonomy" id="390850"/>
    <lineage>
        <taxon>Eukaryota</taxon>
        <taxon>Metazoa</taxon>
        <taxon>Ecdysozoa</taxon>
        <taxon>Nematoda</taxon>
        <taxon>Chromadorea</taxon>
        <taxon>Rhabditida</taxon>
        <taxon>Tylenchina</taxon>
        <taxon>Tylenchomorpha</taxon>
        <taxon>Tylenchoidea</taxon>
        <taxon>Meloidogynidae</taxon>
        <taxon>Meloidogyninae</taxon>
        <taxon>Meloidogyne</taxon>
    </lineage>
</organism>